<dbReference type="PANTHER" id="PTHR33640:SF8">
    <property type="entry name" value="TRANSMEMBRANE PROTEIN"/>
    <property type="match status" value="1"/>
</dbReference>
<gene>
    <name evidence="3" type="ORF">COCNU_05G010430</name>
</gene>
<reference evidence="3" key="2">
    <citation type="submission" date="2019-07" db="EMBL/GenBank/DDBJ databases">
        <authorList>
            <person name="Yang Y."/>
            <person name="Bocs S."/>
            <person name="Baudouin L."/>
        </authorList>
    </citation>
    <scope>NUCLEOTIDE SEQUENCE</scope>
    <source>
        <tissue evidence="3">Spear leaf of Hainan Tall coconut</tissue>
    </source>
</reference>
<keyword evidence="2" id="KW-0472">Membrane</keyword>
<keyword evidence="2" id="KW-1133">Transmembrane helix</keyword>
<protein>
    <recommendedName>
        <fullName evidence="5">DUF4408 domain-containing protein</fullName>
    </recommendedName>
</protein>
<evidence type="ECO:0000256" key="2">
    <source>
        <dbReference type="SAM" id="Phobius"/>
    </source>
</evidence>
<dbReference type="AlphaFoldDB" id="A0A8K0I9W1"/>
<proteinExistence type="predicted"/>
<feature type="transmembrane region" description="Helical" evidence="2">
    <location>
        <begin position="12"/>
        <end position="31"/>
    </location>
</feature>
<dbReference type="PANTHER" id="PTHR33640">
    <property type="entry name" value="TRANSMEMBRANE PROTEIN"/>
    <property type="match status" value="1"/>
</dbReference>
<dbReference type="EMBL" id="CM017876">
    <property type="protein sequence ID" value="KAG1342814.1"/>
    <property type="molecule type" value="Genomic_DNA"/>
</dbReference>
<evidence type="ECO:0000256" key="1">
    <source>
        <dbReference type="SAM" id="MobiDB-lite"/>
    </source>
</evidence>
<reference evidence="3" key="1">
    <citation type="journal article" date="2017" name="Gigascience">
        <title>The genome draft of coconut (Cocos nucifera).</title>
        <authorList>
            <person name="Xiao Y."/>
            <person name="Xu P."/>
            <person name="Fan H."/>
            <person name="Baudouin L."/>
            <person name="Xia W."/>
            <person name="Bocs S."/>
            <person name="Xu J."/>
            <person name="Li Q."/>
            <person name="Guo A."/>
            <person name="Zhou L."/>
            <person name="Li J."/>
            <person name="Wu Y."/>
            <person name="Ma Z."/>
            <person name="Armero A."/>
            <person name="Issali A.E."/>
            <person name="Liu N."/>
            <person name="Peng M."/>
            <person name="Yang Y."/>
        </authorList>
    </citation>
    <scope>NUCLEOTIDE SEQUENCE</scope>
    <source>
        <tissue evidence="3">Spear leaf of Hainan Tall coconut</tissue>
    </source>
</reference>
<comment type="caution">
    <text evidence="3">The sequence shown here is derived from an EMBL/GenBank/DDBJ whole genome shotgun (WGS) entry which is preliminary data.</text>
</comment>
<feature type="region of interest" description="Disordered" evidence="1">
    <location>
        <begin position="185"/>
        <end position="205"/>
    </location>
</feature>
<sequence length="205" mass="22903">MWRDRRLQEMKRLFRCVEALAAVLLLSWYSARLPTAVGLSCDLLRRLAALLLSPRFVFLLGNAIVLILFARSGHSSPPPAVDSLSAGAGDIYDEFVDRRRRMMQYPAAEVVCEDKKVCVEGPACRRSRSERLELGPSAPELRRSVTEVDSSDQKQPVASEEDAEEFRRTVEAFIAKQLRFHRQESVSTSMSMTVASSAGTAEPDI</sequence>
<feature type="region of interest" description="Disordered" evidence="1">
    <location>
        <begin position="135"/>
        <end position="164"/>
    </location>
</feature>
<evidence type="ECO:0000313" key="3">
    <source>
        <dbReference type="EMBL" id="KAG1342814.1"/>
    </source>
</evidence>
<organism evidence="3 4">
    <name type="scientific">Cocos nucifera</name>
    <name type="common">Coconut palm</name>
    <dbReference type="NCBI Taxonomy" id="13894"/>
    <lineage>
        <taxon>Eukaryota</taxon>
        <taxon>Viridiplantae</taxon>
        <taxon>Streptophyta</taxon>
        <taxon>Embryophyta</taxon>
        <taxon>Tracheophyta</taxon>
        <taxon>Spermatophyta</taxon>
        <taxon>Magnoliopsida</taxon>
        <taxon>Liliopsida</taxon>
        <taxon>Arecaceae</taxon>
        <taxon>Arecoideae</taxon>
        <taxon>Cocoseae</taxon>
        <taxon>Attaleinae</taxon>
        <taxon>Cocos</taxon>
    </lineage>
</organism>
<keyword evidence="2" id="KW-0812">Transmembrane</keyword>
<accession>A0A8K0I9W1</accession>
<feature type="compositionally biased region" description="Low complexity" evidence="1">
    <location>
        <begin position="185"/>
        <end position="198"/>
    </location>
</feature>
<name>A0A8K0I9W1_COCNU</name>
<dbReference type="OrthoDB" id="1095087at2759"/>
<evidence type="ECO:0008006" key="5">
    <source>
        <dbReference type="Google" id="ProtNLM"/>
    </source>
</evidence>
<evidence type="ECO:0000313" key="4">
    <source>
        <dbReference type="Proteomes" id="UP000797356"/>
    </source>
</evidence>
<keyword evidence="4" id="KW-1185">Reference proteome</keyword>
<dbReference type="Proteomes" id="UP000797356">
    <property type="component" value="Chromosome 5"/>
</dbReference>
<feature type="transmembrane region" description="Helical" evidence="2">
    <location>
        <begin position="51"/>
        <end position="70"/>
    </location>
</feature>